<evidence type="ECO:0000313" key="3">
    <source>
        <dbReference type="EMBL" id="API52614.1"/>
    </source>
</evidence>
<feature type="region of interest" description="Disordered" evidence="1">
    <location>
        <begin position="31"/>
        <end position="79"/>
    </location>
</feature>
<accession>A0A1B1C4G1</accession>
<protein>
    <submittedName>
        <fullName evidence="2">Uncharacterized protein</fullName>
    </submittedName>
</protein>
<evidence type="ECO:0000313" key="5">
    <source>
        <dbReference type="Proteomes" id="UP000183050"/>
    </source>
</evidence>
<dbReference type="EMBL" id="CP016286">
    <property type="protein sequence ID" value="ANP84661.1"/>
    <property type="molecule type" value="Genomic_DNA"/>
</dbReference>
<dbReference type="EMBL" id="CP018228">
    <property type="protein sequence ID" value="API52614.1"/>
    <property type="molecule type" value="Genomic_DNA"/>
</dbReference>
<reference evidence="2 4" key="1">
    <citation type="submission" date="2016-06" db="EMBL/GenBank/DDBJ databases">
        <title>Microsymbionts genomes from the relict species Vavilovia formosa.</title>
        <authorList>
            <person name="Chirak E."/>
            <person name="Kimeklis A."/>
            <person name="Andronov E."/>
        </authorList>
    </citation>
    <scope>NUCLEOTIDE SEQUENCE [LARGE SCALE GENOMIC DNA]</scope>
    <source>
        <strain evidence="2 4">Vaf10</strain>
    </source>
</reference>
<feature type="compositionally biased region" description="Basic and acidic residues" evidence="1">
    <location>
        <begin position="57"/>
        <end position="72"/>
    </location>
</feature>
<proteinExistence type="predicted"/>
<name>A0A1B1C4G1_RHILE</name>
<evidence type="ECO:0000256" key="1">
    <source>
        <dbReference type="SAM" id="MobiDB-lite"/>
    </source>
</evidence>
<sequence>MTGKKTHEQQLRIIEKREKTANADEAFDAAADLHRNEQAKEAYRKGSDLKTGTDSGNEDRSIVRGRNQESGHKKGSGRP</sequence>
<evidence type="ECO:0000313" key="2">
    <source>
        <dbReference type="EMBL" id="ANP84661.1"/>
    </source>
</evidence>
<dbReference type="Proteomes" id="UP000183050">
    <property type="component" value="Chromosome"/>
</dbReference>
<organism evidence="2 4">
    <name type="scientific">Rhizobium leguminosarum</name>
    <dbReference type="NCBI Taxonomy" id="384"/>
    <lineage>
        <taxon>Bacteria</taxon>
        <taxon>Pseudomonadati</taxon>
        <taxon>Pseudomonadota</taxon>
        <taxon>Alphaproteobacteria</taxon>
        <taxon>Hyphomicrobiales</taxon>
        <taxon>Rhizobiaceae</taxon>
        <taxon>Rhizobium/Agrobacterium group</taxon>
        <taxon>Rhizobium</taxon>
    </lineage>
</organism>
<dbReference type="AlphaFoldDB" id="A0A1B1C4G1"/>
<dbReference type="RefSeq" id="WP_065279281.1">
    <property type="nucleotide sequence ID" value="NZ_CP016286.1"/>
</dbReference>
<reference evidence="3 5" key="2">
    <citation type="submission" date="2016-11" db="EMBL/GenBank/DDBJ databases">
        <title>Rhizobium leguminosarum bv. viciae strain Vaf12 isolated from Vavilovia formosa root nodules from Russia, Dagestan.</title>
        <authorList>
            <person name="Kimeklis A."/>
        </authorList>
    </citation>
    <scope>NUCLEOTIDE SEQUENCE [LARGE SCALE GENOMIC DNA]</scope>
    <source>
        <strain evidence="3 5">Vaf-108</strain>
    </source>
</reference>
<dbReference type="OrthoDB" id="7950817at2"/>
<feature type="compositionally biased region" description="Basic and acidic residues" evidence="1">
    <location>
        <begin position="31"/>
        <end position="48"/>
    </location>
</feature>
<dbReference type="Proteomes" id="UP000092691">
    <property type="component" value="Chromosome"/>
</dbReference>
<gene>
    <name evidence="2" type="ORF">BA011_02180</name>
    <name evidence="3" type="ORF">BMW22_14225</name>
</gene>
<evidence type="ECO:0000313" key="4">
    <source>
        <dbReference type="Proteomes" id="UP000092691"/>
    </source>
</evidence>